<feature type="region of interest" description="Disordered" evidence="1">
    <location>
        <begin position="211"/>
        <end position="247"/>
    </location>
</feature>
<dbReference type="AlphaFoldDB" id="A0A6M3IP27"/>
<protein>
    <submittedName>
        <fullName evidence="2">Uncharacterized protein</fullName>
    </submittedName>
</protein>
<feature type="compositionally biased region" description="Basic and acidic residues" evidence="1">
    <location>
        <begin position="1"/>
        <end position="15"/>
    </location>
</feature>
<organism evidence="2">
    <name type="scientific">viral metagenome</name>
    <dbReference type="NCBI Taxonomy" id="1070528"/>
    <lineage>
        <taxon>unclassified sequences</taxon>
        <taxon>metagenomes</taxon>
        <taxon>organismal metagenomes</taxon>
    </lineage>
</organism>
<evidence type="ECO:0000313" key="2">
    <source>
        <dbReference type="EMBL" id="QJA59174.1"/>
    </source>
</evidence>
<dbReference type="EMBL" id="MT141358">
    <property type="protein sequence ID" value="QJA59174.1"/>
    <property type="molecule type" value="Genomic_DNA"/>
</dbReference>
<feature type="region of interest" description="Disordered" evidence="1">
    <location>
        <begin position="1"/>
        <end position="24"/>
    </location>
</feature>
<proteinExistence type="predicted"/>
<gene>
    <name evidence="2" type="ORF">MM415B01331_0004</name>
</gene>
<accession>A0A6M3IP27</accession>
<reference evidence="2" key="1">
    <citation type="submission" date="2020-03" db="EMBL/GenBank/DDBJ databases">
        <title>The deep terrestrial virosphere.</title>
        <authorList>
            <person name="Holmfeldt K."/>
            <person name="Nilsson E."/>
            <person name="Simone D."/>
            <person name="Lopez-Fernandez M."/>
            <person name="Wu X."/>
            <person name="de Brujin I."/>
            <person name="Lundin D."/>
            <person name="Andersson A."/>
            <person name="Bertilsson S."/>
            <person name="Dopson M."/>
        </authorList>
    </citation>
    <scope>NUCLEOTIDE SEQUENCE</scope>
    <source>
        <strain evidence="2">MM415B01331</strain>
    </source>
</reference>
<sequence>MENEEKTQEQLDTEKAQQAAEVENRAKIQGWVPKEEFRGDQGKWIAADEFVKRADHMMPILKSVNKKLETQVSTLNQKLSETQGMVEKMVKINTKYIDDSYDTQVSQLKMQKRKAAEEQNWELYDKLEIQEAKLSKPEKLEVKTPAPQPQNQSILDDWMDKNKSWFNVDKEMTDYAVFVGEQLKNSQSPIALPGQEAAFCAEVERRIKTTFPSKFSNPNRQRSELDESGLRGGESFSNGKKGWNDLPDEARRQCNKLMAQIPGYKKENYIKEYFEGA</sequence>
<evidence type="ECO:0000256" key="1">
    <source>
        <dbReference type="SAM" id="MobiDB-lite"/>
    </source>
</evidence>
<feature type="compositionally biased region" description="Polar residues" evidence="1">
    <location>
        <begin position="211"/>
        <end position="220"/>
    </location>
</feature>
<name>A0A6M3IP27_9ZZZZ</name>